<comment type="caution">
    <text evidence="2">The sequence shown here is derived from an EMBL/GenBank/DDBJ whole genome shotgun (WGS) entry which is preliminary data.</text>
</comment>
<dbReference type="InterPro" id="IPR045361">
    <property type="entry name" value="CIS_tube_prot_N"/>
</dbReference>
<sequence>MFGRSLEKAYIEVLAGVRQGARIKVLFNPAEYSLERANAYKATALPGLGSPLIQFVNGDAATLSMDLFLDDWTDPNGPPSDIPLLGGADGAKSIKDRIDEIIALLDIDRTLHAPPPVRFVWGPLRFEAVIEKIGRKTSLFRPDGTPARASLSISFKEFRAAFDIRLESPDKTKRRQIDVSESIWTIADKEFGDPRRWRVIAAASDVDDPRSLRPGDWLRVPPLEVSNALNRTQ</sequence>
<name>A0A177JZL3_SPHYA</name>
<dbReference type="EMBL" id="LSTR01000020">
    <property type="protein sequence ID" value="OAH46528.1"/>
    <property type="molecule type" value="Genomic_DNA"/>
</dbReference>
<dbReference type="AlphaFoldDB" id="A0A177JZL3"/>
<gene>
    <name evidence="2" type="ORF">AX777_01280</name>
</gene>
<evidence type="ECO:0000313" key="2">
    <source>
        <dbReference type="EMBL" id="OAH46528.1"/>
    </source>
</evidence>
<evidence type="ECO:0000259" key="1">
    <source>
        <dbReference type="Pfam" id="PF19266"/>
    </source>
</evidence>
<dbReference type="Proteomes" id="UP000077262">
    <property type="component" value="Unassembled WGS sequence"/>
</dbReference>
<reference evidence="2 3" key="1">
    <citation type="submission" date="2016-02" db="EMBL/GenBank/DDBJ databases">
        <authorList>
            <person name="Wen L."/>
            <person name="He K."/>
            <person name="Yang H."/>
        </authorList>
    </citation>
    <scope>NUCLEOTIDE SEQUENCE [LARGE SCALE GENOMIC DNA]</scope>
    <source>
        <strain evidence="2 3">CD09_2</strain>
    </source>
</reference>
<protein>
    <submittedName>
        <fullName evidence="2">Peptidoglycan-binding protein</fullName>
    </submittedName>
</protein>
<feature type="domain" description="Contractile injection system tube protein N-terminal" evidence="1">
    <location>
        <begin position="6"/>
        <end position="159"/>
    </location>
</feature>
<accession>A0A177JZL3</accession>
<dbReference type="RefSeq" id="WP_017498954.1">
    <property type="nucleotide sequence ID" value="NZ_LSTR01000020.1"/>
</dbReference>
<dbReference type="Pfam" id="PF19266">
    <property type="entry name" value="CIS_tube"/>
    <property type="match status" value="1"/>
</dbReference>
<evidence type="ECO:0000313" key="3">
    <source>
        <dbReference type="Proteomes" id="UP000077262"/>
    </source>
</evidence>
<dbReference type="OrthoDB" id="9815939at2"/>
<organism evidence="2 3">
    <name type="scientific">Sphingobium yanoikuyae</name>
    <name type="common">Sphingomonas yanoikuyae</name>
    <dbReference type="NCBI Taxonomy" id="13690"/>
    <lineage>
        <taxon>Bacteria</taxon>
        <taxon>Pseudomonadati</taxon>
        <taxon>Pseudomonadota</taxon>
        <taxon>Alphaproteobacteria</taxon>
        <taxon>Sphingomonadales</taxon>
        <taxon>Sphingomonadaceae</taxon>
        <taxon>Sphingobium</taxon>
    </lineage>
</organism>
<proteinExistence type="predicted"/>